<dbReference type="InterPro" id="IPR007813">
    <property type="entry name" value="PilN"/>
</dbReference>
<gene>
    <name evidence="2" type="ORF">SAMN05421647_101410</name>
</gene>
<dbReference type="InterPro" id="IPR043129">
    <property type="entry name" value="ATPase_NBD"/>
</dbReference>
<dbReference type="RefSeq" id="WP_076460396.1">
    <property type="nucleotide sequence ID" value="NZ_FTMN01000001.1"/>
</dbReference>
<dbReference type="PANTHER" id="PTHR40278">
    <property type="entry name" value="DNA UTILIZATION PROTEIN HOFN"/>
    <property type="match status" value="1"/>
</dbReference>
<proteinExistence type="predicted"/>
<evidence type="ECO:0000256" key="1">
    <source>
        <dbReference type="SAM" id="Phobius"/>
    </source>
</evidence>
<dbReference type="Gene3D" id="3.30.420.380">
    <property type="match status" value="1"/>
</dbReference>
<sequence length="358" mass="40722">MKAHSGPVAGINLVQSMKGFWRWWAGELELLIPARLRQRLQGRERRLRFTGDAVEVDVAGQPQSIALDQINQDPTLATWQSQDRQHTRLLVTLPDAGLLHKVIQLPAATEPRLATVLGYELDRHTPFTPEQASFGYRVLGRDRAARSLEVELFVMPNEQRQRLVDALETCALVPAWIVPERLANDISLRHQLNLMPESSVVSSRKRRYAGRLALLCLVLATVAGLFYLQQLHLQRLREQVTPLQQDAQLAEQVRSEADALERSARFVVQRRQQQPSVLMLLDELTRQVPDNTWVNRLELKGRELQVQGESSNASALISSLESSEFLRDVSFTSPITINPRSRKERFSLKAEIEREEAP</sequence>
<dbReference type="InterPro" id="IPR052534">
    <property type="entry name" value="Extracell_DNA_Util/SecSys_Comp"/>
</dbReference>
<dbReference type="Pfam" id="PF05137">
    <property type="entry name" value="PilN"/>
    <property type="match status" value="1"/>
</dbReference>
<accession>A0A1N6NLP0</accession>
<dbReference type="AlphaFoldDB" id="A0A1N6NLP0"/>
<dbReference type="PANTHER" id="PTHR40278:SF1">
    <property type="entry name" value="DNA UTILIZATION PROTEIN HOFN"/>
    <property type="match status" value="1"/>
</dbReference>
<name>A0A1N6NLP0_9GAMM</name>
<protein>
    <submittedName>
        <fullName evidence="2">General secretion pathway protein L</fullName>
    </submittedName>
</protein>
<keyword evidence="3" id="KW-1185">Reference proteome</keyword>
<keyword evidence="1" id="KW-1133">Transmembrane helix</keyword>
<keyword evidence="1" id="KW-0472">Membrane</keyword>
<dbReference type="STRING" id="49186.SAMN05421647_101410"/>
<dbReference type="EMBL" id="FTMN01000001">
    <property type="protein sequence ID" value="SIP92932.1"/>
    <property type="molecule type" value="Genomic_DNA"/>
</dbReference>
<feature type="transmembrane region" description="Helical" evidence="1">
    <location>
        <begin position="208"/>
        <end position="228"/>
    </location>
</feature>
<evidence type="ECO:0000313" key="3">
    <source>
        <dbReference type="Proteomes" id="UP000186895"/>
    </source>
</evidence>
<evidence type="ECO:0000313" key="2">
    <source>
        <dbReference type="EMBL" id="SIP92932.1"/>
    </source>
</evidence>
<reference evidence="2 3" key="1">
    <citation type="submission" date="2017-01" db="EMBL/GenBank/DDBJ databases">
        <authorList>
            <person name="Mah S.A."/>
            <person name="Swanson W.J."/>
            <person name="Moy G.W."/>
            <person name="Vacquier V.D."/>
        </authorList>
    </citation>
    <scope>NUCLEOTIDE SEQUENCE [LARGE SCALE GENOMIC DNA]</scope>
    <source>
        <strain evidence="2 3">DSM 7027</strain>
    </source>
</reference>
<dbReference type="SUPFAM" id="SSF53067">
    <property type="entry name" value="Actin-like ATPase domain"/>
    <property type="match status" value="1"/>
</dbReference>
<organism evidence="2 3">
    <name type="scientific">Marinobacterium stanieri</name>
    <dbReference type="NCBI Taxonomy" id="49186"/>
    <lineage>
        <taxon>Bacteria</taxon>
        <taxon>Pseudomonadati</taxon>
        <taxon>Pseudomonadota</taxon>
        <taxon>Gammaproteobacteria</taxon>
        <taxon>Oceanospirillales</taxon>
        <taxon>Oceanospirillaceae</taxon>
        <taxon>Marinobacterium</taxon>
    </lineage>
</organism>
<keyword evidence="1" id="KW-0812">Transmembrane</keyword>
<dbReference type="Proteomes" id="UP000186895">
    <property type="component" value="Unassembled WGS sequence"/>
</dbReference>
<dbReference type="eggNOG" id="COG3166">
    <property type="taxonomic scope" value="Bacteria"/>
</dbReference>